<feature type="chain" id="PRO_5042920010" description="Secreted protein" evidence="1">
    <location>
        <begin position="21"/>
        <end position="68"/>
    </location>
</feature>
<dbReference type="AlphaFoldDB" id="A0AAQ4FKQ0"/>
<evidence type="ECO:0000313" key="3">
    <source>
        <dbReference type="Proteomes" id="UP001321473"/>
    </source>
</evidence>
<evidence type="ECO:0000256" key="1">
    <source>
        <dbReference type="SAM" id="SignalP"/>
    </source>
</evidence>
<sequence length="68" mass="7530">MKNLAVVLAVLLFAVSMVEAQRYPGRSGVERTGPGRRCGEQVCHLGKRCVEMPLLCRGALCLERFHCI</sequence>
<dbReference type="Proteomes" id="UP001321473">
    <property type="component" value="Unassembled WGS sequence"/>
</dbReference>
<evidence type="ECO:0000313" key="2">
    <source>
        <dbReference type="EMBL" id="KAK8787281.1"/>
    </source>
</evidence>
<accession>A0AAQ4FKQ0</accession>
<proteinExistence type="predicted"/>
<name>A0AAQ4FKQ0_AMBAM</name>
<dbReference type="EMBL" id="JARKHS020001961">
    <property type="protein sequence ID" value="KAK8787281.1"/>
    <property type="molecule type" value="Genomic_DNA"/>
</dbReference>
<gene>
    <name evidence="2" type="ORF">V5799_022937</name>
</gene>
<organism evidence="2 3">
    <name type="scientific">Amblyomma americanum</name>
    <name type="common">Lone star tick</name>
    <dbReference type="NCBI Taxonomy" id="6943"/>
    <lineage>
        <taxon>Eukaryota</taxon>
        <taxon>Metazoa</taxon>
        <taxon>Ecdysozoa</taxon>
        <taxon>Arthropoda</taxon>
        <taxon>Chelicerata</taxon>
        <taxon>Arachnida</taxon>
        <taxon>Acari</taxon>
        <taxon>Parasitiformes</taxon>
        <taxon>Ixodida</taxon>
        <taxon>Ixodoidea</taxon>
        <taxon>Ixodidae</taxon>
        <taxon>Amblyomminae</taxon>
        <taxon>Amblyomma</taxon>
    </lineage>
</organism>
<keyword evidence="1" id="KW-0732">Signal</keyword>
<reference evidence="2 3" key="1">
    <citation type="journal article" date="2023" name="Arcadia Sci">
        <title>De novo assembly of a long-read Amblyomma americanum tick genome.</title>
        <authorList>
            <person name="Chou S."/>
            <person name="Poskanzer K.E."/>
            <person name="Rollins M."/>
            <person name="Thuy-Boun P.S."/>
        </authorList>
    </citation>
    <scope>NUCLEOTIDE SEQUENCE [LARGE SCALE GENOMIC DNA]</scope>
    <source>
        <strain evidence="2">F_SG_1</strain>
        <tissue evidence="2">Salivary glands</tissue>
    </source>
</reference>
<evidence type="ECO:0008006" key="4">
    <source>
        <dbReference type="Google" id="ProtNLM"/>
    </source>
</evidence>
<keyword evidence="3" id="KW-1185">Reference proteome</keyword>
<feature type="signal peptide" evidence="1">
    <location>
        <begin position="1"/>
        <end position="20"/>
    </location>
</feature>
<protein>
    <recommendedName>
        <fullName evidence="4">Secreted protein</fullName>
    </recommendedName>
</protein>
<comment type="caution">
    <text evidence="2">The sequence shown here is derived from an EMBL/GenBank/DDBJ whole genome shotgun (WGS) entry which is preliminary data.</text>
</comment>